<keyword evidence="3" id="KW-0805">Transcription regulation</keyword>
<evidence type="ECO:0000256" key="5">
    <source>
        <dbReference type="ARBA" id="ARBA00023163"/>
    </source>
</evidence>
<dbReference type="CDD" id="cd06170">
    <property type="entry name" value="LuxR_C_like"/>
    <property type="match status" value="1"/>
</dbReference>
<keyword evidence="10" id="KW-1185">Reference proteome</keyword>
<gene>
    <name evidence="9" type="primary">uvrY</name>
    <name evidence="9" type="ORF">EOE67_09950</name>
</gene>
<dbReference type="Gene3D" id="3.40.50.2300">
    <property type="match status" value="1"/>
</dbReference>
<keyword evidence="2" id="KW-0902">Two-component regulatory system</keyword>
<dbReference type="PANTHER" id="PTHR43214">
    <property type="entry name" value="TWO-COMPONENT RESPONSE REGULATOR"/>
    <property type="match status" value="1"/>
</dbReference>
<sequence>MINILLVDDHELVRTGISRILKDERGLRVVAEASSGEQAVQYCRNETTDVIPPDVVLMDMNMPGIGGMAATKRILHYCPDIKILALSVSFEEPVPTKVMQMGAAGFISKNAAPKEMIDAIRKVAAGQRYISDEVAQKMALSKIQSNSQNPFDELSERELQIMLMITKGGKVNDIADQLNVSAKTVNSYRYRMFEKLGISGDVELTHLALRHGMIDIV</sequence>
<keyword evidence="4" id="KW-0238">DNA-binding</keyword>
<keyword evidence="1 6" id="KW-0597">Phosphoprotein</keyword>
<dbReference type="Pfam" id="PF00072">
    <property type="entry name" value="Response_reg"/>
    <property type="match status" value="1"/>
</dbReference>
<evidence type="ECO:0000256" key="1">
    <source>
        <dbReference type="ARBA" id="ARBA00022553"/>
    </source>
</evidence>
<evidence type="ECO:0000256" key="2">
    <source>
        <dbReference type="ARBA" id="ARBA00023012"/>
    </source>
</evidence>
<organism evidence="9 10">
    <name type="scientific">Rheinheimera riviphila</name>
    <dbReference type="NCBI Taxonomy" id="1834037"/>
    <lineage>
        <taxon>Bacteria</taxon>
        <taxon>Pseudomonadati</taxon>
        <taxon>Pseudomonadota</taxon>
        <taxon>Gammaproteobacteria</taxon>
        <taxon>Chromatiales</taxon>
        <taxon>Chromatiaceae</taxon>
        <taxon>Rheinheimera</taxon>
    </lineage>
</organism>
<dbReference type="InterPro" id="IPR001789">
    <property type="entry name" value="Sig_transdc_resp-reg_receiver"/>
</dbReference>
<accession>A0A437QSL6</accession>
<dbReference type="AlphaFoldDB" id="A0A437QSL6"/>
<evidence type="ECO:0000256" key="6">
    <source>
        <dbReference type="PROSITE-ProRule" id="PRU00169"/>
    </source>
</evidence>
<feature type="domain" description="HTH luxR-type" evidence="7">
    <location>
        <begin position="147"/>
        <end position="212"/>
    </location>
</feature>
<dbReference type="InterPro" id="IPR058245">
    <property type="entry name" value="NreC/VraR/RcsB-like_REC"/>
</dbReference>
<dbReference type="PRINTS" id="PR00038">
    <property type="entry name" value="HTHLUXR"/>
</dbReference>
<evidence type="ECO:0000313" key="9">
    <source>
        <dbReference type="EMBL" id="RVU37501.1"/>
    </source>
</evidence>
<evidence type="ECO:0000313" key="10">
    <source>
        <dbReference type="Proteomes" id="UP000283077"/>
    </source>
</evidence>
<dbReference type="OrthoDB" id="9796655at2"/>
<dbReference type="Proteomes" id="UP000283077">
    <property type="component" value="Unassembled WGS sequence"/>
</dbReference>
<dbReference type="InterPro" id="IPR016032">
    <property type="entry name" value="Sig_transdc_resp-reg_C-effctor"/>
</dbReference>
<feature type="domain" description="Response regulatory" evidence="8">
    <location>
        <begin position="3"/>
        <end position="124"/>
    </location>
</feature>
<dbReference type="InterPro" id="IPR039420">
    <property type="entry name" value="WalR-like"/>
</dbReference>
<dbReference type="SMART" id="SM00421">
    <property type="entry name" value="HTH_LUXR"/>
    <property type="match status" value="1"/>
</dbReference>
<dbReference type="SMART" id="SM00448">
    <property type="entry name" value="REC"/>
    <property type="match status" value="1"/>
</dbReference>
<dbReference type="GO" id="GO:0000160">
    <property type="term" value="P:phosphorelay signal transduction system"/>
    <property type="evidence" value="ECO:0007669"/>
    <property type="project" value="UniProtKB-KW"/>
</dbReference>
<name>A0A437QSL6_9GAMM</name>
<feature type="modified residue" description="4-aspartylphosphate" evidence="6">
    <location>
        <position position="59"/>
    </location>
</feature>
<reference evidence="9 10" key="1">
    <citation type="submission" date="2019-01" db="EMBL/GenBank/DDBJ databases">
        <authorList>
            <person name="Chen W.-M."/>
        </authorList>
    </citation>
    <scope>NUCLEOTIDE SEQUENCE [LARGE SCALE GENOMIC DNA]</scope>
    <source>
        <strain evidence="9 10">KYPC3</strain>
    </source>
</reference>
<evidence type="ECO:0000259" key="8">
    <source>
        <dbReference type="PROSITE" id="PS50110"/>
    </source>
</evidence>
<keyword evidence="5" id="KW-0804">Transcription</keyword>
<dbReference type="SUPFAM" id="SSF52172">
    <property type="entry name" value="CheY-like"/>
    <property type="match status" value="1"/>
</dbReference>
<dbReference type="PROSITE" id="PS50110">
    <property type="entry name" value="RESPONSE_REGULATORY"/>
    <property type="match status" value="1"/>
</dbReference>
<dbReference type="EMBL" id="SACS01000009">
    <property type="protein sequence ID" value="RVU37501.1"/>
    <property type="molecule type" value="Genomic_DNA"/>
</dbReference>
<dbReference type="InterPro" id="IPR011006">
    <property type="entry name" value="CheY-like_superfamily"/>
</dbReference>
<evidence type="ECO:0000256" key="3">
    <source>
        <dbReference type="ARBA" id="ARBA00023015"/>
    </source>
</evidence>
<dbReference type="PANTHER" id="PTHR43214:SF3">
    <property type="entry name" value="RESPONSE REGULATOR UVRY"/>
    <property type="match status" value="1"/>
</dbReference>
<dbReference type="CDD" id="cd17535">
    <property type="entry name" value="REC_NarL-like"/>
    <property type="match status" value="1"/>
</dbReference>
<dbReference type="PROSITE" id="PS00622">
    <property type="entry name" value="HTH_LUXR_1"/>
    <property type="match status" value="1"/>
</dbReference>
<proteinExistence type="predicted"/>
<protein>
    <submittedName>
        <fullName evidence="9">Two-component system response regulator UvrY</fullName>
    </submittedName>
</protein>
<evidence type="ECO:0000256" key="4">
    <source>
        <dbReference type="ARBA" id="ARBA00023125"/>
    </source>
</evidence>
<dbReference type="SUPFAM" id="SSF46894">
    <property type="entry name" value="C-terminal effector domain of the bipartite response regulators"/>
    <property type="match status" value="1"/>
</dbReference>
<dbReference type="PROSITE" id="PS50043">
    <property type="entry name" value="HTH_LUXR_2"/>
    <property type="match status" value="1"/>
</dbReference>
<dbReference type="GO" id="GO:0003677">
    <property type="term" value="F:DNA binding"/>
    <property type="evidence" value="ECO:0007669"/>
    <property type="project" value="UniProtKB-KW"/>
</dbReference>
<dbReference type="InterPro" id="IPR000792">
    <property type="entry name" value="Tscrpt_reg_LuxR_C"/>
</dbReference>
<dbReference type="GO" id="GO:0006355">
    <property type="term" value="P:regulation of DNA-templated transcription"/>
    <property type="evidence" value="ECO:0007669"/>
    <property type="project" value="InterPro"/>
</dbReference>
<dbReference type="NCBIfam" id="NF007018">
    <property type="entry name" value="PRK09483.1"/>
    <property type="match status" value="1"/>
</dbReference>
<dbReference type="Pfam" id="PF00196">
    <property type="entry name" value="GerE"/>
    <property type="match status" value="1"/>
</dbReference>
<evidence type="ECO:0000259" key="7">
    <source>
        <dbReference type="PROSITE" id="PS50043"/>
    </source>
</evidence>
<comment type="caution">
    <text evidence="9">The sequence shown here is derived from an EMBL/GenBank/DDBJ whole genome shotgun (WGS) entry which is preliminary data.</text>
</comment>
<dbReference type="RefSeq" id="WP_068066700.1">
    <property type="nucleotide sequence ID" value="NZ_SACS01000009.1"/>
</dbReference>